<dbReference type="InterPro" id="IPR050232">
    <property type="entry name" value="FBL13/AtMIF1-like"/>
</dbReference>
<dbReference type="PANTHER" id="PTHR31900:SF27">
    <property type="entry name" value="FBD DOMAIN-CONTAINING PROTEIN"/>
    <property type="match status" value="1"/>
</dbReference>
<dbReference type="InterPro" id="IPR036047">
    <property type="entry name" value="F-box-like_dom_sf"/>
</dbReference>
<protein>
    <recommendedName>
        <fullName evidence="1">F-box domain-containing protein</fullName>
    </recommendedName>
</protein>
<dbReference type="Pfam" id="PF00646">
    <property type="entry name" value="F-box"/>
    <property type="match status" value="1"/>
</dbReference>
<dbReference type="SUPFAM" id="SSF81383">
    <property type="entry name" value="F-box domain"/>
    <property type="match status" value="1"/>
</dbReference>
<dbReference type="InterPro" id="IPR032675">
    <property type="entry name" value="LRR_dom_sf"/>
</dbReference>
<dbReference type="PANTHER" id="PTHR31900">
    <property type="entry name" value="F-BOX/RNI SUPERFAMILY PROTEIN-RELATED"/>
    <property type="match status" value="1"/>
</dbReference>
<proteinExistence type="predicted"/>
<dbReference type="SMART" id="SM00579">
    <property type="entry name" value="FBD"/>
    <property type="match status" value="1"/>
</dbReference>
<name>A0AAD8RUT6_LOLMU</name>
<sequence length="427" mass="47816">MAPARQRARPSEPPPAADLLASLPPPLLDAILARLDIRDAVRTSALSRDWRRRWEALPCISLSFLDKRGNTPTSSVAVDSVLARYPGHISSFSFHCDKYSAARVADWLLALSTRGVSSINLQCSYYYYSITLHSSLFLCTQLVHLELNGCLMPHLPAGFTGFPVLEELKLYAAQFPENGESLLEEILAASPSLNTLNLSYLYIRDDGPQNEWVIGGPTIRKLTINSDKFYGWRITDLPRLDEATIDLGKYVSSGDFQGFIAGFAQVRKLILHTCYPLPPLANGHLMETLPCTFYNLKSLILWTHFCERPAILATLCLLMNAPNLEELEITIERTFLDGIEANAENHNTQCTDAFCSNLQVVKIKGIGWLPSEMCFIELVLSKAIVLRTMYLRLGYESSKSNEDALCELMTYRRGSPHAQVFFNGEIE</sequence>
<evidence type="ECO:0000313" key="3">
    <source>
        <dbReference type="Proteomes" id="UP001231189"/>
    </source>
</evidence>
<gene>
    <name evidence="2" type="ORF">QYE76_005484</name>
</gene>
<reference evidence="2" key="1">
    <citation type="submission" date="2023-07" db="EMBL/GenBank/DDBJ databases">
        <title>A chromosome-level genome assembly of Lolium multiflorum.</title>
        <authorList>
            <person name="Chen Y."/>
            <person name="Copetti D."/>
            <person name="Kolliker R."/>
            <person name="Studer B."/>
        </authorList>
    </citation>
    <scope>NUCLEOTIDE SEQUENCE</scope>
    <source>
        <strain evidence="2">02402/16</strain>
        <tissue evidence="2">Leaf</tissue>
    </source>
</reference>
<dbReference type="SUPFAM" id="SSF52047">
    <property type="entry name" value="RNI-like"/>
    <property type="match status" value="1"/>
</dbReference>
<dbReference type="EMBL" id="JAUUTY010000005">
    <property type="protein sequence ID" value="KAK1631169.1"/>
    <property type="molecule type" value="Genomic_DNA"/>
</dbReference>
<feature type="domain" description="F-box" evidence="1">
    <location>
        <begin position="17"/>
        <end position="51"/>
    </location>
</feature>
<dbReference type="InterPro" id="IPR055411">
    <property type="entry name" value="LRR_FXL15/At3g58940/PEG3-like"/>
</dbReference>
<dbReference type="AlphaFoldDB" id="A0AAD8RUT6"/>
<dbReference type="PROSITE" id="PS50181">
    <property type="entry name" value="FBOX"/>
    <property type="match status" value="1"/>
</dbReference>
<dbReference type="Gene3D" id="3.80.10.10">
    <property type="entry name" value="Ribonuclease Inhibitor"/>
    <property type="match status" value="1"/>
</dbReference>
<organism evidence="2 3">
    <name type="scientific">Lolium multiflorum</name>
    <name type="common">Italian ryegrass</name>
    <name type="synonym">Lolium perenne subsp. multiflorum</name>
    <dbReference type="NCBI Taxonomy" id="4521"/>
    <lineage>
        <taxon>Eukaryota</taxon>
        <taxon>Viridiplantae</taxon>
        <taxon>Streptophyta</taxon>
        <taxon>Embryophyta</taxon>
        <taxon>Tracheophyta</taxon>
        <taxon>Spermatophyta</taxon>
        <taxon>Magnoliopsida</taxon>
        <taxon>Liliopsida</taxon>
        <taxon>Poales</taxon>
        <taxon>Poaceae</taxon>
        <taxon>BOP clade</taxon>
        <taxon>Pooideae</taxon>
        <taxon>Poodae</taxon>
        <taxon>Poeae</taxon>
        <taxon>Poeae Chloroplast Group 2 (Poeae type)</taxon>
        <taxon>Loliodinae</taxon>
        <taxon>Loliinae</taxon>
        <taxon>Lolium</taxon>
    </lineage>
</organism>
<evidence type="ECO:0000313" key="2">
    <source>
        <dbReference type="EMBL" id="KAK1631169.1"/>
    </source>
</evidence>
<dbReference type="Pfam" id="PF24758">
    <property type="entry name" value="LRR_At5g56370"/>
    <property type="match status" value="1"/>
</dbReference>
<keyword evidence="3" id="KW-1185">Reference proteome</keyword>
<comment type="caution">
    <text evidence="2">The sequence shown here is derived from an EMBL/GenBank/DDBJ whole genome shotgun (WGS) entry which is preliminary data.</text>
</comment>
<evidence type="ECO:0000259" key="1">
    <source>
        <dbReference type="PROSITE" id="PS50181"/>
    </source>
</evidence>
<dbReference type="InterPro" id="IPR006566">
    <property type="entry name" value="FBD"/>
</dbReference>
<dbReference type="InterPro" id="IPR001810">
    <property type="entry name" value="F-box_dom"/>
</dbReference>
<dbReference type="Proteomes" id="UP001231189">
    <property type="component" value="Unassembled WGS sequence"/>
</dbReference>
<accession>A0AAD8RUT6</accession>